<dbReference type="SFLD" id="SFLDS00036">
    <property type="entry name" value="Aromatic_Prenyltransferase"/>
    <property type="match status" value="1"/>
</dbReference>
<comment type="similarity">
    <text evidence="1">Belongs to the tryptophan dimethylallyltransferase family.</text>
</comment>
<dbReference type="Proteomes" id="UP001610563">
    <property type="component" value="Unassembled WGS sequence"/>
</dbReference>
<dbReference type="NCBIfam" id="TIGR03429">
    <property type="entry name" value="arom_pren_DMATS"/>
    <property type="match status" value="1"/>
</dbReference>
<protein>
    <submittedName>
        <fullName evidence="4">Aromatic prenyltransferase</fullName>
    </submittedName>
</protein>
<dbReference type="CDD" id="cd13929">
    <property type="entry name" value="PT-DMATS_CymD"/>
    <property type="match status" value="1"/>
</dbReference>
<evidence type="ECO:0000313" key="4">
    <source>
        <dbReference type="EMBL" id="KAL2789407.1"/>
    </source>
</evidence>
<evidence type="ECO:0000256" key="2">
    <source>
        <dbReference type="ARBA" id="ARBA00022679"/>
    </source>
</evidence>
<dbReference type="SFLD" id="SFLDG01162">
    <property type="entry name" value="I"/>
    <property type="match status" value="1"/>
</dbReference>
<reference evidence="4 5" key="1">
    <citation type="submission" date="2024-07" db="EMBL/GenBank/DDBJ databases">
        <title>Section-level genome sequencing and comparative genomics of Aspergillus sections Usti and Cavernicolus.</title>
        <authorList>
            <consortium name="Lawrence Berkeley National Laboratory"/>
            <person name="Nybo J.L."/>
            <person name="Vesth T.C."/>
            <person name="Theobald S."/>
            <person name="Frisvad J.C."/>
            <person name="Larsen T.O."/>
            <person name="Kjaerboelling I."/>
            <person name="Rothschild-Mancinelli K."/>
            <person name="Lyhne E.K."/>
            <person name="Kogle M.E."/>
            <person name="Barry K."/>
            <person name="Clum A."/>
            <person name="Na H."/>
            <person name="Ledsgaard L."/>
            <person name="Lin J."/>
            <person name="Lipzen A."/>
            <person name="Kuo A."/>
            <person name="Riley R."/>
            <person name="Mondo S."/>
            <person name="Labutti K."/>
            <person name="Haridas S."/>
            <person name="Pangalinan J."/>
            <person name="Salamov A.A."/>
            <person name="Simmons B.A."/>
            <person name="Magnuson J.K."/>
            <person name="Chen J."/>
            <person name="Drula E."/>
            <person name="Henrissat B."/>
            <person name="Wiebenga A."/>
            <person name="Lubbers R.J."/>
            <person name="Gomes A.C."/>
            <person name="Makela M.R."/>
            <person name="Stajich J."/>
            <person name="Grigoriev I.V."/>
            <person name="Mortensen U.H."/>
            <person name="De Vries R.P."/>
            <person name="Baker S.E."/>
            <person name="Andersen M.R."/>
        </authorList>
    </citation>
    <scope>NUCLEOTIDE SEQUENCE [LARGE SCALE GENOMIC DNA]</scope>
    <source>
        <strain evidence="4 5">CBS 209.92</strain>
    </source>
</reference>
<proteinExistence type="inferred from homology"/>
<name>A0ABR4G1L8_9EURO</name>
<dbReference type="InterPro" id="IPR033964">
    <property type="entry name" value="ABBA"/>
</dbReference>
<dbReference type="PIRSF" id="PIRSF000509">
    <property type="entry name" value="Trp_DMAT"/>
    <property type="match status" value="1"/>
</dbReference>
<dbReference type="InterPro" id="IPR012148">
    <property type="entry name" value="ABBA_DMATS-like"/>
</dbReference>
<dbReference type="Pfam" id="PF11991">
    <property type="entry name" value="Trp_DMAT"/>
    <property type="match status" value="1"/>
</dbReference>
<feature type="region of interest" description="Disordered" evidence="3">
    <location>
        <begin position="1"/>
        <end position="30"/>
    </location>
</feature>
<comment type="caution">
    <text evidence="4">The sequence shown here is derived from an EMBL/GenBank/DDBJ whole genome shotgun (WGS) entry which is preliminary data.</text>
</comment>
<keyword evidence="2" id="KW-0808">Transferase</keyword>
<dbReference type="PANTHER" id="PTHR40627">
    <property type="entry name" value="INDOLE PRENYLTRANSFERASE TDIB-RELATED"/>
    <property type="match status" value="1"/>
</dbReference>
<accession>A0ABR4G1L8</accession>
<keyword evidence="5" id="KW-1185">Reference proteome</keyword>
<gene>
    <name evidence="4" type="ORF">BJX66DRAFT_339396</name>
</gene>
<dbReference type="EMBL" id="JBFTWV010000065">
    <property type="protein sequence ID" value="KAL2789407.1"/>
    <property type="molecule type" value="Genomic_DNA"/>
</dbReference>
<organism evidence="4 5">
    <name type="scientific">Aspergillus keveii</name>
    <dbReference type="NCBI Taxonomy" id="714993"/>
    <lineage>
        <taxon>Eukaryota</taxon>
        <taxon>Fungi</taxon>
        <taxon>Dikarya</taxon>
        <taxon>Ascomycota</taxon>
        <taxon>Pezizomycotina</taxon>
        <taxon>Eurotiomycetes</taxon>
        <taxon>Eurotiomycetidae</taxon>
        <taxon>Eurotiales</taxon>
        <taxon>Aspergillaceae</taxon>
        <taxon>Aspergillus</taxon>
        <taxon>Aspergillus subgen. Nidulantes</taxon>
    </lineage>
</organism>
<evidence type="ECO:0000313" key="5">
    <source>
        <dbReference type="Proteomes" id="UP001610563"/>
    </source>
</evidence>
<evidence type="ECO:0000256" key="1">
    <source>
        <dbReference type="ARBA" id="ARBA00010209"/>
    </source>
</evidence>
<dbReference type="PANTHER" id="PTHR40627:SF3">
    <property type="entry name" value="PRENYLTRANSFERASE ASQH2-RELATED"/>
    <property type="match status" value="1"/>
</dbReference>
<sequence>MTIENLVPSTQSLTTPPHEGGSRQGKQLQQQQQPWQFLSKVLHFAHPDHQLWWDTLAPVFGSSLAITGYSIDAQYRHLLKIYAAIIPSLGPFPNAAGTNITWRSAIRPGPMEASVNYQGNGATLYRFTVEPTGPHAGTDADPVNDLAAAQLFQHLSHLQEGRLDLSAFGHLRPLLGVDGHEGRTHLDAIDALPCLFHTAIALDLKRDSDASYNVKLYLTPFMRAAMLATDVVSLLFDGLQHYRATTGSTIDFGHIEEFMRERQARLVLERTYVAVDCVDPRRSRMKIYTETAVTSLAEVYDFWTLGGRVAGPEIEKGFELVGKMWKELYPKPLPNGRQRDSMLVQMNWEISPDKPGRVSPKIYFTVIDDYDQYVSEAVVGLFKELGWSDQIQTHKRVEQEAYPVCHSNPNSTNCYMWIALAYTSESGPYVTVYTYPSANVDRARAN</sequence>
<evidence type="ECO:0000256" key="3">
    <source>
        <dbReference type="SAM" id="MobiDB-lite"/>
    </source>
</evidence>
<dbReference type="InterPro" id="IPR017795">
    <property type="entry name" value="ABBA_NscD-like"/>
</dbReference>